<dbReference type="OrthoDB" id="9801870at2"/>
<dbReference type="Gene3D" id="1.25.40.380">
    <property type="entry name" value="Protein of unknown function DUF1810"/>
    <property type="match status" value="1"/>
</dbReference>
<accession>A0A344PIC2</accession>
<dbReference type="RefSeq" id="WP_114075446.1">
    <property type="nucleotide sequence ID" value="NZ_CP030918.1"/>
</dbReference>
<dbReference type="Pfam" id="PF08837">
    <property type="entry name" value="DUF1810"/>
    <property type="match status" value="1"/>
</dbReference>
<evidence type="ECO:0000313" key="1">
    <source>
        <dbReference type="EMBL" id="AXC49127.1"/>
    </source>
</evidence>
<protein>
    <submittedName>
        <fullName evidence="1">DUF1810 domain-containing protein</fullName>
    </submittedName>
</protein>
<evidence type="ECO:0000313" key="2">
    <source>
        <dbReference type="Proteomes" id="UP000252023"/>
    </source>
</evidence>
<dbReference type="InterPro" id="IPR014937">
    <property type="entry name" value="DUF1810"/>
</dbReference>
<sequence>MSRLNRFHEAQSDVHGRALAELRAGRKTSHWMWFIFPQLAALGRSSTAKHYGIAGLAEARDYLADPVLGERLRQAATAMLANRGTPPEAVLGQVDALKLRSSATLFAAAGGGEVFQELLDEFYGGQPCPLTQQALVTDD</sequence>
<keyword evidence="2" id="KW-1185">Reference proteome</keyword>
<organism evidence="1 2">
    <name type="scientific">Paracoccus suum</name>
    <dbReference type="NCBI Taxonomy" id="2259340"/>
    <lineage>
        <taxon>Bacteria</taxon>
        <taxon>Pseudomonadati</taxon>
        <taxon>Pseudomonadota</taxon>
        <taxon>Alphaproteobacteria</taxon>
        <taxon>Rhodobacterales</taxon>
        <taxon>Paracoccaceae</taxon>
        <taxon>Paracoccus</taxon>
    </lineage>
</organism>
<dbReference type="Proteomes" id="UP000252023">
    <property type="component" value="Chromosome"/>
</dbReference>
<dbReference type="KEGG" id="pars:DRW48_05030"/>
<dbReference type="EMBL" id="CP030918">
    <property type="protein sequence ID" value="AXC49127.1"/>
    <property type="molecule type" value="Genomic_DNA"/>
</dbReference>
<reference evidence="2" key="1">
    <citation type="submission" date="2018-07" db="EMBL/GenBank/DDBJ databases">
        <title>Genome sequencing of Paracoccus sp. SC2-6.</title>
        <authorList>
            <person name="Heo J."/>
            <person name="Kim S.-J."/>
            <person name="Kwon S.-W."/>
        </authorList>
    </citation>
    <scope>NUCLEOTIDE SEQUENCE [LARGE SCALE GENOMIC DNA]</scope>
    <source>
        <strain evidence="2">SC2-6</strain>
    </source>
</reference>
<dbReference type="InterPro" id="IPR036287">
    <property type="entry name" value="Rv1873-like_sf"/>
</dbReference>
<dbReference type="AlphaFoldDB" id="A0A344PIC2"/>
<dbReference type="SUPFAM" id="SSF140736">
    <property type="entry name" value="Rv1873-like"/>
    <property type="match status" value="1"/>
</dbReference>
<name>A0A344PIC2_9RHOB</name>
<gene>
    <name evidence="1" type="ORF">DRW48_05030</name>
</gene>
<proteinExistence type="predicted"/>